<evidence type="ECO:0000313" key="15">
    <source>
        <dbReference type="Proteomes" id="UP000694415"/>
    </source>
</evidence>
<protein>
    <recommendedName>
        <fullName evidence="12">Olfactory receptor</fullName>
    </recommendedName>
</protein>
<evidence type="ECO:0000256" key="10">
    <source>
        <dbReference type="ARBA" id="ARBA00023224"/>
    </source>
</evidence>
<dbReference type="CDD" id="cd15234">
    <property type="entry name" value="7tmA_OR7-like"/>
    <property type="match status" value="1"/>
</dbReference>
<dbReference type="Gene3D" id="1.20.1070.10">
    <property type="entry name" value="Rhodopsin 7-helix transmembrane proteins"/>
    <property type="match status" value="1"/>
</dbReference>
<evidence type="ECO:0000256" key="5">
    <source>
        <dbReference type="ARBA" id="ARBA00022725"/>
    </source>
</evidence>
<evidence type="ECO:0000313" key="14">
    <source>
        <dbReference type="Ensembl" id="ENSMSIP00000027862.1"/>
    </source>
</evidence>
<feature type="transmembrane region" description="Helical" evidence="12">
    <location>
        <begin position="26"/>
        <end position="49"/>
    </location>
</feature>
<name>A0A8C6HWK5_MUSSI</name>
<dbReference type="GO" id="GO:0005886">
    <property type="term" value="C:plasma membrane"/>
    <property type="evidence" value="ECO:0007669"/>
    <property type="project" value="UniProtKB-SubCell"/>
</dbReference>
<dbReference type="GeneTree" id="ENSGT00940000162877"/>
<organism evidence="14 15">
    <name type="scientific">Mus spicilegus</name>
    <name type="common">Mound-building mouse</name>
    <dbReference type="NCBI Taxonomy" id="10103"/>
    <lineage>
        <taxon>Eukaryota</taxon>
        <taxon>Metazoa</taxon>
        <taxon>Chordata</taxon>
        <taxon>Craniata</taxon>
        <taxon>Vertebrata</taxon>
        <taxon>Euteleostomi</taxon>
        <taxon>Mammalia</taxon>
        <taxon>Eutheria</taxon>
        <taxon>Euarchontoglires</taxon>
        <taxon>Glires</taxon>
        <taxon>Rodentia</taxon>
        <taxon>Myomorpha</taxon>
        <taxon>Muroidea</taxon>
        <taxon>Muridae</taxon>
        <taxon>Murinae</taxon>
        <taxon>Mus</taxon>
        <taxon>Mus</taxon>
    </lineage>
</organism>
<dbReference type="AlphaFoldDB" id="A0A8C6HWK5"/>
<keyword evidence="5 12" id="KW-0552">Olfaction</keyword>
<evidence type="ECO:0000256" key="3">
    <source>
        <dbReference type="ARBA" id="ARBA00022606"/>
    </source>
</evidence>
<feature type="transmembrane region" description="Helical" evidence="12">
    <location>
        <begin position="61"/>
        <end position="83"/>
    </location>
</feature>
<feature type="transmembrane region" description="Helical" evidence="12">
    <location>
        <begin position="272"/>
        <end position="292"/>
    </location>
</feature>
<dbReference type="InterPro" id="IPR000276">
    <property type="entry name" value="GPCR_Rhodpsn"/>
</dbReference>
<dbReference type="Ensembl" id="ENSMSIT00000035135.1">
    <property type="protein sequence ID" value="ENSMSIP00000027862.1"/>
    <property type="gene ID" value="ENSMSIG00000023488.1"/>
</dbReference>
<evidence type="ECO:0000256" key="6">
    <source>
        <dbReference type="ARBA" id="ARBA00022989"/>
    </source>
</evidence>
<keyword evidence="2 12" id="KW-1003">Cell membrane</keyword>
<dbReference type="PANTHER" id="PTHR48001">
    <property type="entry name" value="OLFACTORY RECEPTOR"/>
    <property type="match status" value="1"/>
</dbReference>
<evidence type="ECO:0000256" key="11">
    <source>
        <dbReference type="RuleBase" id="RU000688"/>
    </source>
</evidence>
<dbReference type="GO" id="GO:0004930">
    <property type="term" value="F:G protein-coupled receptor activity"/>
    <property type="evidence" value="ECO:0007669"/>
    <property type="project" value="UniProtKB-KW"/>
</dbReference>
<keyword evidence="9 11" id="KW-0675">Receptor</keyword>
<feature type="transmembrane region" description="Helical" evidence="12">
    <location>
        <begin position="237"/>
        <end position="260"/>
    </location>
</feature>
<keyword evidence="7 11" id="KW-0297">G-protein coupled receptor</keyword>
<evidence type="ECO:0000256" key="2">
    <source>
        <dbReference type="ARBA" id="ARBA00022475"/>
    </source>
</evidence>
<evidence type="ECO:0000256" key="9">
    <source>
        <dbReference type="ARBA" id="ARBA00023170"/>
    </source>
</evidence>
<evidence type="ECO:0000256" key="12">
    <source>
        <dbReference type="RuleBase" id="RU363047"/>
    </source>
</evidence>
<evidence type="ECO:0000256" key="8">
    <source>
        <dbReference type="ARBA" id="ARBA00023136"/>
    </source>
</evidence>
<dbReference type="PROSITE" id="PS00237">
    <property type="entry name" value="G_PROTEIN_RECEP_F1_1"/>
    <property type="match status" value="1"/>
</dbReference>
<keyword evidence="10 11" id="KW-0807">Transducer</keyword>
<dbReference type="FunFam" id="1.20.1070.10:FF:000009">
    <property type="entry name" value="Olfactory receptor"/>
    <property type="match status" value="1"/>
</dbReference>
<evidence type="ECO:0000256" key="1">
    <source>
        <dbReference type="ARBA" id="ARBA00004651"/>
    </source>
</evidence>
<dbReference type="PRINTS" id="PR00237">
    <property type="entry name" value="GPCRRHODOPSN"/>
</dbReference>
<dbReference type="Proteomes" id="UP000694415">
    <property type="component" value="Unplaced"/>
</dbReference>
<feature type="transmembrane region" description="Helical" evidence="12">
    <location>
        <begin position="103"/>
        <end position="120"/>
    </location>
</feature>
<dbReference type="InterPro" id="IPR017452">
    <property type="entry name" value="GPCR_Rhodpsn_7TM"/>
</dbReference>
<feature type="domain" description="G-protein coupled receptors family 1 profile" evidence="13">
    <location>
        <begin position="41"/>
        <end position="290"/>
    </location>
</feature>
<evidence type="ECO:0000259" key="13">
    <source>
        <dbReference type="PROSITE" id="PS50262"/>
    </source>
</evidence>
<sequence>MELYNLTSNLEFLLLGLSEDPELQPVLFALFLLIYLLTVLGNVLIILAISCDSHLHSPMYFFLYNLSLSDTGFSSTTIPKMLINLHAHNRTITYAECLTQVSFFFLFGCMDSVLLAVMAYDRWVAICHPLHYQVILNPRLCRYLVVMSFCISLIDSQVHCFMVSQLKFCTNIEIPHFFCDVPELLKLACSDTSINSIVIFLVSIIVGFLPASGIFYSYYKIISSIVRVPSSGGKCKAFSTCGSHLSVVCLFYGTGLGVYLSSSISSSSKESVVTSVMYTMVVPMMNPFIYSLRNKDIKKALQKIFSQIIMLPTYIIP</sequence>
<feature type="transmembrane region" description="Helical" evidence="12">
    <location>
        <begin position="194"/>
        <end position="216"/>
    </location>
</feature>
<keyword evidence="15" id="KW-1185">Reference proteome</keyword>
<dbReference type="SUPFAM" id="SSF81321">
    <property type="entry name" value="Family A G protein-coupled receptor-like"/>
    <property type="match status" value="1"/>
</dbReference>
<keyword evidence="4 11" id="KW-0812">Transmembrane</keyword>
<keyword evidence="6 12" id="KW-1133">Transmembrane helix</keyword>
<feature type="transmembrane region" description="Helical" evidence="12">
    <location>
        <begin position="140"/>
        <end position="158"/>
    </location>
</feature>
<keyword evidence="8 12" id="KW-0472">Membrane</keyword>
<keyword evidence="3 12" id="KW-0716">Sensory transduction</keyword>
<evidence type="ECO:0000256" key="7">
    <source>
        <dbReference type="ARBA" id="ARBA00023040"/>
    </source>
</evidence>
<dbReference type="GO" id="GO:0004984">
    <property type="term" value="F:olfactory receptor activity"/>
    <property type="evidence" value="ECO:0007669"/>
    <property type="project" value="InterPro"/>
</dbReference>
<comment type="similarity">
    <text evidence="11">Belongs to the G-protein coupled receptor 1 family.</text>
</comment>
<dbReference type="PROSITE" id="PS50262">
    <property type="entry name" value="G_PROTEIN_RECEP_F1_2"/>
    <property type="match status" value="1"/>
</dbReference>
<accession>A0A8C6HWK5</accession>
<dbReference type="PRINTS" id="PR00245">
    <property type="entry name" value="OLFACTORYR"/>
</dbReference>
<proteinExistence type="inferred from homology"/>
<reference evidence="14" key="2">
    <citation type="submission" date="2025-09" db="UniProtKB">
        <authorList>
            <consortium name="Ensembl"/>
        </authorList>
    </citation>
    <scope>IDENTIFICATION</scope>
</reference>
<dbReference type="Pfam" id="PF13853">
    <property type="entry name" value="7tm_4"/>
    <property type="match status" value="1"/>
</dbReference>
<evidence type="ECO:0000256" key="4">
    <source>
        <dbReference type="ARBA" id="ARBA00022692"/>
    </source>
</evidence>
<reference evidence="14" key="1">
    <citation type="submission" date="2025-08" db="UniProtKB">
        <authorList>
            <consortium name="Ensembl"/>
        </authorList>
    </citation>
    <scope>IDENTIFICATION</scope>
</reference>
<dbReference type="InterPro" id="IPR000725">
    <property type="entry name" value="Olfact_rcpt"/>
</dbReference>
<comment type="subcellular location">
    <subcellularLocation>
        <location evidence="1 12">Cell membrane</location>
        <topology evidence="1 12">Multi-pass membrane protein</topology>
    </subcellularLocation>
</comment>